<feature type="compositionally biased region" description="Basic residues" evidence="7">
    <location>
        <begin position="263"/>
        <end position="272"/>
    </location>
</feature>
<comment type="caution">
    <text evidence="8">The sequence shown here is derived from an EMBL/GenBank/DDBJ whole genome shotgun (WGS) entry which is preliminary data.</text>
</comment>
<protein>
    <recommendedName>
        <fullName evidence="10">Transmembrane protein 53</fullName>
    </recommendedName>
</protein>
<evidence type="ECO:0000256" key="2">
    <source>
        <dbReference type="ARBA" id="ARBA00022692"/>
    </source>
</evidence>
<dbReference type="GO" id="GO:0031965">
    <property type="term" value="C:nuclear membrane"/>
    <property type="evidence" value="ECO:0007669"/>
    <property type="project" value="UniProtKB-SubCell"/>
</dbReference>
<keyword evidence="5" id="KW-0539">Nucleus</keyword>
<keyword evidence="9" id="KW-1185">Reference proteome</keyword>
<evidence type="ECO:0000313" key="8">
    <source>
        <dbReference type="EMBL" id="KAJ1525490.1"/>
    </source>
</evidence>
<dbReference type="EMBL" id="JAPTSV010000008">
    <property type="protein sequence ID" value="KAJ1525490.1"/>
    <property type="molecule type" value="Genomic_DNA"/>
</dbReference>
<proteinExistence type="predicted"/>
<evidence type="ECO:0000256" key="3">
    <source>
        <dbReference type="ARBA" id="ARBA00022989"/>
    </source>
</evidence>
<feature type="region of interest" description="Disordered" evidence="7">
    <location>
        <begin position="199"/>
        <end position="287"/>
    </location>
</feature>
<reference evidence="8" key="1">
    <citation type="submission" date="2022-12" db="EMBL/GenBank/DDBJ databases">
        <title>Chromosome-level genome assembly of the bean flower thrips Megalurothrips usitatus.</title>
        <authorList>
            <person name="Ma L."/>
            <person name="Liu Q."/>
            <person name="Li H."/>
            <person name="Cai W."/>
        </authorList>
    </citation>
    <scope>NUCLEOTIDE SEQUENCE</scope>
    <source>
        <strain evidence="8">Cailab_2022a</strain>
    </source>
</reference>
<evidence type="ECO:0000256" key="6">
    <source>
        <dbReference type="ARBA" id="ARBA00037847"/>
    </source>
</evidence>
<evidence type="ECO:0008006" key="10">
    <source>
        <dbReference type="Google" id="ProtNLM"/>
    </source>
</evidence>
<dbReference type="PANTHER" id="PTHR12265">
    <property type="entry name" value="TRANSMEMBRANE PROTEIN 53"/>
    <property type="match status" value="1"/>
</dbReference>
<dbReference type="InterPro" id="IPR008547">
    <property type="entry name" value="DUF829_TMEM53"/>
</dbReference>
<sequence>MAAGGGEGRLAKDLDDIEYYLKLPTPPSSPPSSPPSLTSSSVVDDFVLVHNDEAKPPAVILLGWAGCQDKHLAKYGNIYSDKGCVTLRCTAPLGSLFLRRRRMRELGRRLLDELLDLNLNEHPIFFHVFSNGGAYLYKHVVLAMQERTAPAAPLRVRRPAAPGGAGRGLGLGARRAPLPLHVPGVEGHPGVAVAGAGPAAPLAEAGRPPRLGAGPPHDRPLGPGGVGARARLAHAAAAGPAGGAAQRPQRLHRRPPLPLLPRGRAHPRRGRGAVRAPPPWHGGAGDGRALRRLGTRPALHRAQGGVHRGHLRLHEGRAERAAALAHLARPPPPPPPTPLPG</sequence>
<name>A0AAV7XLL6_9NEOP</name>
<gene>
    <name evidence="8" type="ORF">ONE63_010299</name>
</gene>
<evidence type="ECO:0000256" key="7">
    <source>
        <dbReference type="SAM" id="MobiDB-lite"/>
    </source>
</evidence>
<evidence type="ECO:0000313" key="9">
    <source>
        <dbReference type="Proteomes" id="UP001075354"/>
    </source>
</evidence>
<evidence type="ECO:0000256" key="4">
    <source>
        <dbReference type="ARBA" id="ARBA00023136"/>
    </source>
</evidence>
<dbReference type="Proteomes" id="UP001075354">
    <property type="component" value="Chromosome 8"/>
</dbReference>
<keyword evidence="2" id="KW-0812">Transmembrane</keyword>
<dbReference type="Pfam" id="PF05705">
    <property type="entry name" value="DUF829"/>
    <property type="match status" value="1"/>
</dbReference>
<feature type="compositionally biased region" description="Low complexity" evidence="7">
    <location>
        <begin position="199"/>
        <end position="215"/>
    </location>
</feature>
<accession>A0AAV7XLL6</accession>
<evidence type="ECO:0000256" key="5">
    <source>
        <dbReference type="ARBA" id="ARBA00023242"/>
    </source>
</evidence>
<dbReference type="PANTHER" id="PTHR12265:SF30">
    <property type="entry name" value="TRANSMEMBRANE PROTEIN 53"/>
    <property type="match status" value="1"/>
</dbReference>
<feature type="compositionally biased region" description="Pro residues" evidence="7">
    <location>
        <begin position="329"/>
        <end position="341"/>
    </location>
</feature>
<evidence type="ECO:0000256" key="1">
    <source>
        <dbReference type="ARBA" id="ARBA00004126"/>
    </source>
</evidence>
<keyword evidence="3" id="KW-1133">Transmembrane helix</keyword>
<feature type="region of interest" description="Disordered" evidence="7">
    <location>
        <begin position="317"/>
        <end position="341"/>
    </location>
</feature>
<feature type="compositionally biased region" description="Low complexity" evidence="7">
    <location>
        <begin position="228"/>
        <end position="248"/>
    </location>
</feature>
<keyword evidence="4" id="KW-0472">Membrane</keyword>
<dbReference type="AlphaFoldDB" id="A0AAV7XLL6"/>
<comment type="subcellular location">
    <subcellularLocation>
        <location evidence="6">Endomembrane system</location>
        <topology evidence="6">Single-pass membrane protein</topology>
    </subcellularLocation>
    <subcellularLocation>
        <location evidence="1">Nucleus membrane</location>
    </subcellularLocation>
</comment>
<organism evidence="8 9">
    <name type="scientific">Megalurothrips usitatus</name>
    <name type="common">bean blossom thrips</name>
    <dbReference type="NCBI Taxonomy" id="439358"/>
    <lineage>
        <taxon>Eukaryota</taxon>
        <taxon>Metazoa</taxon>
        <taxon>Ecdysozoa</taxon>
        <taxon>Arthropoda</taxon>
        <taxon>Hexapoda</taxon>
        <taxon>Insecta</taxon>
        <taxon>Pterygota</taxon>
        <taxon>Neoptera</taxon>
        <taxon>Paraneoptera</taxon>
        <taxon>Thysanoptera</taxon>
        <taxon>Terebrantia</taxon>
        <taxon>Thripoidea</taxon>
        <taxon>Thripidae</taxon>
        <taxon>Megalurothrips</taxon>
    </lineage>
</organism>